<dbReference type="AlphaFoldDB" id="A0A2P2L0Z8"/>
<proteinExistence type="predicted"/>
<reference evidence="2" key="1">
    <citation type="submission" date="2018-02" db="EMBL/GenBank/DDBJ databases">
        <title>Rhizophora mucronata_Transcriptome.</title>
        <authorList>
            <person name="Meera S.P."/>
            <person name="Sreeshan A."/>
            <person name="Augustine A."/>
        </authorList>
    </citation>
    <scope>NUCLEOTIDE SEQUENCE</scope>
    <source>
        <tissue evidence="2">Leaf</tissue>
    </source>
</reference>
<dbReference type="EMBL" id="GGEC01031134">
    <property type="protein sequence ID" value="MBX11618.1"/>
    <property type="molecule type" value="Transcribed_RNA"/>
</dbReference>
<keyword evidence="1" id="KW-0732">Signal</keyword>
<protein>
    <submittedName>
        <fullName evidence="2">Uncharacterized protein</fullName>
    </submittedName>
</protein>
<feature type="signal peptide" evidence="1">
    <location>
        <begin position="1"/>
        <end position="22"/>
    </location>
</feature>
<evidence type="ECO:0000256" key="1">
    <source>
        <dbReference type="SAM" id="SignalP"/>
    </source>
</evidence>
<evidence type="ECO:0000313" key="2">
    <source>
        <dbReference type="EMBL" id="MBX11618.1"/>
    </source>
</evidence>
<accession>A0A2P2L0Z8</accession>
<sequence length="70" mass="7715">MLLGACWMEVLCVLRHCHFSCGGKTAGIGSGISRWAKMPMVLGLYLHSYLSAKACILEFCNGAEIWTYSK</sequence>
<organism evidence="2">
    <name type="scientific">Rhizophora mucronata</name>
    <name type="common">Asiatic mangrove</name>
    <dbReference type="NCBI Taxonomy" id="61149"/>
    <lineage>
        <taxon>Eukaryota</taxon>
        <taxon>Viridiplantae</taxon>
        <taxon>Streptophyta</taxon>
        <taxon>Embryophyta</taxon>
        <taxon>Tracheophyta</taxon>
        <taxon>Spermatophyta</taxon>
        <taxon>Magnoliopsida</taxon>
        <taxon>eudicotyledons</taxon>
        <taxon>Gunneridae</taxon>
        <taxon>Pentapetalae</taxon>
        <taxon>rosids</taxon>
        <taxon>fabids</taxon>
        <taxon>Malpighiales</taxon>
        <taxon>Rhizophoraceae</taxon>
        <taxon>Rhizophora</taxon>
    </lineage>
</organism>
<name>A0A2P2L0Z8_RHIMU</name>
<feature type="chain" id="PRO_5015174496" evidence="1">
    <location>
        <begin position="23"/>
        <end position="70"/>
    </location>
</feature>